<proteinExistence type="predicted"/>
<name>I3TN82_TISMK</name>
<protein>
    <submittedName>
        <fullName evidence="1">F, portal protein</fullName>
    </submittedName>
</protein>
<keyword evidence="2" id="KW-1185">Reference proteome</keyword>
<dbReference type="AlphaFoldDB" id="I3TN82"/>
<dbReference type="EMBL" id="CP003236">
    <property type="protein sequence ID" value="AFK54220.1"/>
    <property type="molecule type" value="Genomic_DNA"/>
</dbReference>
<sequence>MDRASDARADRSTALAVEAQIRAMNHDQATKGLIAGAVVKGHAIGEAMWARRDSMFVVDRIKVRNQRRWRFAVDGSPRLLTRGNTLTGIAVPDRKIIVHRHQIHGHDDDPYGSGIGQSLYWPAWMKRVTLAAWVQAVERYADPMKVATYDGNMEEKTQDQLLRKLMGLVRGGAMVLPRSVEVALHKAEAGDYEPLLRYLDEMITIAILGETLTTSAGDHGARALGDVHNEIRTLLAKADADLICQTFNETMVRWIVDANALPIKAGYPQVWRDFSEPEDLNQLSQRDERLAQMGFRPTAKYIAETYGGDRVDTQAPPPAEAAPPDPAFAEAAATAAAIATQRVPEVLTARLIDATADARRQLIERVREVVMAATSYDDLAVRLLEALPGLDVTALGEIMTEAMATADLIGRSAVLAEGADDGDS</sequence>
<dbReference type="Pfam" id="PF06074">
    <property type="entry name" value="Portal_Mu"/>
    <property type="match status" value="1"/>
</dbReference>
<organism evidence="1 2">
    <name type="scientific">Tistrella mobilis (strain KA081020-065)</name>
    <dbReference type="NCBI Taxonomy" id="1110502"/>
    <lineage>
        <taxon>Bacteria</taxon>
        <taxon>Pseudomonadati</taxon>
        <taxon>Pseudomonadota</taxon>
        <taxon>Alphaproteobacteria</taxon>
        <taxon>Geminicoccales</taxon>
        <taxon>Geminicoccaceae</taxon>
        <taxon>Tistrella</taxon>
    </lineage>
</organism>
<dbReference type="eggNOG" id="COG4383">
    <property type="taxonomic scope" value="Bacteria"/>
</dbReference>
<evidence type="ECO:0000313" key="1">
    <source>
        <dbReference type="EMBL" id="AFK54220.1"/>
    </source>
</evidence>
<dbReference type="KEGG" id="tmo:TMO_2382"/>
<accession>I3TN82</accession>
<dbReference type="Proteomes" id="UP000005258">
    <property type="component" value="Chromosome"/>
</dbReference>
<gene>
    <name evidence="1" type="ordered locus">TMO_2382</name>
</gene>
<dbReference type="STRING" id="1110502.TMO_2382"/>
<evidence type="ECO:0000313" key="2">
    <source>
        <dbReference type="Proteomes" id="UP000005258"/>
    </source>
</evidence>
<reference evidence="1 2" key="1">
    <citation type="journal article" date="2012" name="J. Am. Chem. Soc.">
        <title>Bacterial biosynthesis and maturation of the didemnin anti-cancer agents.</title>
        <authorList>
            <person name="Xu Y."/>
            <person name="Kersten R.D."/>
            <person name="Nam S.J."/>
            <person name="Lu L."/>
            <person name="Al-Suwailem A.M."/>
            <person name="Zheng H."/>
            <person name="Fenical W."/>
            <person name="Dorrestein P.C."/>
            <person name="Moore B.S."/>
            <person name="Qian P.Y."/>
        </authorList>
    </citation>
    <scope>NUCLEOTIDE SEQUENCE [LARGE SCALE GENOMIC DNA]</scope>
    <source>
        <strain evidence="1 2">KA081020-065</strain>
    </source>
</reference>
<dbReference type="InterPro" id="IPR009279">
    <property type="entry name" value="Portal_Mu"/>
</dbReference>
<dbReference type="HOGENOM" id="CLU_036594_1_0_5"/>